<reference evidence="2" key="1">
    <citation type="journal article" date="2013" name="Genome">
        <title>Draft Genome Sequence of a Thermophilic Member of the Bacillaceae, Anoxybacillus flavithermus Strain Kn10, Isolated from the Kan-nawa Hot Spring in Japan.</title>
        <authorList>
            <person name="Matsutani M."/>
            <person name="Shirakihara Y."/>
            <person name="Imada K."/>
            <person name="Yakushi T."/>
            <person name="Matsushita K."/>
        </authorList>
    </citation>
    <scope>NUCLEOTIDE SEQUENCE [LARGE SCALE GENOMIC DNA]</scope>
    <source>
        <strain evidence="2">NBRC 109594</strain>
    </source>
</reference>
<organism evidence="1 2">
    <name type="scientific">Anoxybacillus flavithermus NBRC 109594</name>
    <dbReference type="NCBI Taxonomy" id="1315967"/>
    <lineage>
        <taxon>Bacteria</taxon>
        <taxon>Bacillati</taxon>
        <taxon>Bacillota</taxon>
        <taxon>Bacilli</taxon>
        <taxon>Bacillales</taxon>
        <taxon>Anoxybacillaceae</taxon>
        <taxon>Anoxybacillus</taxon>
    </lineage>
</organism>
<proteinExistence type="predicted"/>
<sequence>MNFITILNIDKGVLVFVFDEYVNFFTKSVVVHMMKMFV</sequence>
<protein>
    <submittedName>
        <fullName evidence="1">Uncharacterized protein</fullName>
    </submittedName>
</protein>
<dbReference type="AlphaFoldDB" id="R4G6U5"/>
<accession>R4G6U5</accession>
<gene>
    <name evidence="1" type="ORF">KN10_1978</name>
</gene>
<name>R4G6U5_9BACL</name>
<evidence type="ECO:0000313" key="2">
    <source>
        <dbReference type="Proteomes" id="UP000013057"/>
    </source>
</evidence>
<dbReference type="EMBL" id="BARH01000015">
    <property type="protein sequence ID" value="GAC91542.1"/>
    <property type="molecule type" value="Genomic_DNA"/>
</dbReference>
<evidence type="ECO:0000313" key="1">
    <source>
        <dbReference type="EMBL" id="GAC91542.1"/>
    </source>
</evidence>
<dbReference type="Proteomes" id="UP000013057">
    <property type="component" value="Unassembled WGS sequence"/>
</dbReference>
<comment type="caution">
    <text evidence="1">The sequence shown here is derived from an EMBL/GenBank/DDBJ whole genome shotgun (WGS) entry which is preliminary data.</text>
</comment>